<evidence type="ECO:0000313" key="4">
    <source>
        <dbReference type="Proteomes" id="UP000178534"/>
    </source>
</evidence>
<dbReference type="Proteomes" id="UP000178534">
    <property type="component" value="Unassembled WGS sequence"/>
</dbReference>
<evidence type="ECO:0000256" key="1">
    <source>
        <dbReference type="SAM" id="Phobius"/>
    </source>
</evidence>
<accession>A0A1G2DDG8</accession>
<feature type="chain" id="PRO_5009582535" description="Abnormal spindle-like microcephaly-associated protein ASH domain-containing protein" evidence="2">
    <location>
        <begin position="25"/>
        <end position="942"/>
    </location>
</feature>
<keyword evidence="1" id="KW-0812">Transmembrane</keyword>
<feature type="signal peptide" evidence="2">
    <location>
        <begin position="1"/>
        <end position="24"/>
    </location>
</feature>
<evidence type="ECO:0000313" key="3">
    <source>
        <dbReference type="EMBL" id="OGZ11679.1"/>
    </source>
</evidence>
<dbReference type="EMBL" id="MHLP01000034">
    <property type="protein sequence ID" value="OGZ11679.1"/>
    <property type="molecule type" value="Genomic_DNA"/>
</dbReference>
<keyword evidence="2" id="KW-0732">Signal</keyword>
<comment type="caution">
    <text evidence="3">The sequence shown here is derived from an EMBL/GenBank/DDBJ whole genome shotgun (WGS) entry which is preliminary data.</text>
</comment>
<keyword evidence="1" id="KW-1133">Transmembrane helix</keyword>
<feature type="transmembrane region" description="Helical" evidence="1">
    <location>
        <begin position="404"/>
        <end position="423"/>
    </location>
</feature>
<keyword evidence="1" id="KW-0472">Membrane</keyword>
<organism evidence="3 4">
    <name type="scientific">Candidatus Lloydbacteria bacterium RIFCSPLOWO2_01_FULL_50_20</name>
    <dbReference type="NCBI Taxonomy" id="1798665"/>
    <lineage>
        <taxon>Bacteria</taxon>
        <taxon>Candidatus Lloydiibacteriota</taxon>
    </lineage>
</organism>
<evidence type="ECO:0008006" key="5">
    <source>
        <dbReference type="Google" id="ProtNLM"/>
    </source>
</evidence>
<reference evidence="3 4" key="1">
    <citation type="journal article" date="2016" name="Nat. Commun.">
        <title>Thousands of microbial genomes shed light on interconnected biogeochemical processes in an aquifer system.</title>
        <authorList>
            <person name="Anantharaman K."/>
            <person name="Brown C.T."/>
            <person name="Hug L.A."/>
            <person name="Sharon I."/>
            <person name="Castelle C.J."/>
            <person name="Probst A.J."/>
            <person name="Thomas B.C."/>
            <person name="Singh A."/>
            <person name="Wilkins M.J."/>
            <person name="Karaoz U."/>
            <person name="Brodie E.L."/>
            <person name="Williams K.H."/>
            <person name="Hubbard S.S."/>
            <person name="Banfield J.F."/>
        </authorList>
    </citation>
    <scope>NUCLEOTIDE SEQUENCE [LARGE SCALE GENOMIC DNA]</scope>
</reference>
<evidence type="ECO:0000256" key="2">
    <source>
        <dbReference type="SAM" id="SignalP"/>
    </source>
</evidence>
<sequence length="942" mass="97556">MNSPRSFFAALLVGALFLPGTLVAQTATPPAPVLVATVNINNARITAQTGNTVDISFDLTNREGVQPGVQYGVFLTQTGANGQVVVDEKVYVETLTLGPGSTIHKTIQYVAPEQLSGVYDLWLSSRNSEGLSLAVAGIGKVRFQPAPGGTVLIDTSSCYVTVAGDAKKERYTLYQGVDIASTEALEGHCSVQNTTSASVTLTTSFVTHLRNIFGVIVPGVGGGTASLTLAPNERKTLTVVLPKAAIPQAYDVLLTLTDGAGAIASNTVNFHYVLRGASATIQNVSWDKDVYQNNETAVVSVAWSPSADSFAGSRAGKGTPLNSPVLELGVADKNGVSCGTTVTKPLSTNTTPLLEVEFPVTKECAQPVLSVTITDATNGVLAQERFVTGAAEEGASSAPVKSTVIAILVLLLLCGIGGAVLYFTRKKNGEIPPQVPGVMIAFLVVAGGMLGGVPSAHADTWWTQSYPVYYPADTYDSGGVFHPLGSFWYTEQGAEFNVNLDKSEYLPGETMQISVSVRAAYCNNITFDHLVTYKVDNTGSGVTALDASLLGETILADVFGVIAPLVPGLHTLNFVDLIDNGIWLTGGSTVNCLDSVQFPDQSTAAVAKCQEKYGASGSVASNNIFPPLDFTVLDNPLPPPPVVTVTQSPDTSVLSGTTGMISWTATNDPTSCSLAQDGTTFSTGRSGTGSHSEVLNSPPSSTTFTVTCTNAGGSGSGSATFAISAPPVLSVVPIEVYYGDVAATDVKSSTAVNATYVTIKNVGQAGTVLHVTGVTPSEHFSCVQNCTATLASGASTVATLRLTAPSTLGPLSEMVAVNSDGGNKTVTVSASIVPIITIMPGPLDFGNVIVSKYADKTLTIINNSSTITIPAGTVSVSAPFSCATSCNYDAIPPKSTETVVIRYTPVAVVTDNGTAMLSTELQNNTGILKGKGLPPTFQFIEQ</sequence>
<feature type="transmembrane region" description="Helical" evidence="1">
    <location>
        <begin position="435"/>
        <end position="453"/>
    </location>
</feature>
<dbReference type="AlphaFoldDB" id="A0A1G2DDG8"/>
<proteinExistence type="predicted"/>
<protein>
    <recommendedName>
        <fullName evidence="5">Abnormal spindle-like microcephaly-associated protein ASH domain-containing protein</fullName>
    </recommendedName>
</protein>
<name>A0A1G2DDG8_9BACT</name>
<gene>
    <name evidence="3" type="ORF">A2942_00735</name>
</gene>
<dbReference type="STRING" id="1798665.A2942_00735"/>
<dbReference type="Gene3D" id="2.60.40.10">
    <property type="entry name" value="Immunoglobulins"/>
    <property type="match status" value="1"/>
</dbReference>
<dbReference type="InterPro" id="IPR013783">
    <property type="entry name" value="Ig-like_fold"/>
</dbReference>